<evidence type="ECO:0000259" key="3">
    <source>
        <dbReference type="PROSITE" id="PS50157"/>
    </source>
</evidence>
<gene>
    <name evidence="4" type="ORF">IPOD504_LOCUS13579</name>
</gene>
<dbReference type="PANTHER" id="PTHR13309:SF0">
    <property type="entry name" value="FMR1-INTERACTING PROTEIN NUFIP1"/>
    <property type="match status" value="1"/>
</dbReference>
<sequence>MQINYEFWCETCDKGFQTLQILDHHKSQHQKCNIDGCQFVAHPKVITKHIQMQHSTGLYKKIANLNNPEDIQKWREERKRRYPTKENIEKKAVEIAEKLERGEKMGIKFGQNNKRHNQGQPTRAKQHFGKGKTREQHNNFS</sequence>
<evidence type="ECO:0000313" key="4">
    <source>
        <dbReference type="EMBL" id="CAH2066782.1"/>
    </source>
</evidence>
<keyword evidence="1" id="KW-0863">Zinc-finger</keyword>
<accession>A0ABN8IVR9</accession>
<dbReference type="InterPro" id="IPR019496">
    <property type="entry name" value="NUFIP1_cons_dom"/>
</dbReference>
<dbReference type="PROSITE" id="PS50157">
    <property type="entry name" value="ZINC_FINGER_C2H2_2"/>
    <property type="match status" value="1"/>
</dbReference>
<organism evidence="4 5">
    <name type="scientific">Iphiclides podalirius</name>
    <name type="common">scarce swallowtail</name>
    <dbReference type="NCBI Taxonomy" id="110791"/>
    <lineage>
        <taxon>Eukaryota</taxon>
        <taxon>Metazoa</taxon>
        <taxon>Ecdysozoa</taxon>
        <taxon>Arthropoda</taxon>
        <taxon>Hexapoda</taxon>
        <taxon>Insecta</taxon>
        <taxon>Pterygota</taxon>
        <taxon>Neoptera</taxon>
        <taxon>Endopterygota</taxon>
        <taxon>Lepidoptera</taxon>
        <taxon>Glossata</taxon>
        <taxon>Ditrysia</taxon>
        <taxon>Papilionoidea</taxon>
        <taxon>Papilionidae</taxon>
        <taxon>Papilioninae</taxon>
        <taxon>Iphiclides</taxon>
    </lineage>
</organism>
<dbReference type="PANTHER" id="PTHR13309">
    <property type="entry name" value="NUCLEAR FRAGILE X MENTAL RETARDATION PROTEIN INTERACTING PROTEIN 1"/>
    <property type="match status" value="1"/>
</dbReference>
<dbReference type="EMBL" id="OW152816">
    <property type="protein sequence ID" value="CAH2066782.1"/>
    <property type="molecule type" value="Genomic_DNA"/>
</dbReference>
<dbReference type="PROSITE" id="PS00028">
    <property type="entry name" value="ZINC_FINGER_C2H2_1"/>
    <property type="match status" value="1"/>
</dbReference>
<dbReference type="Pfam" id="PF10453">
    <property type="entry name" value="NUFIP1"/>
    <property type="match status" value="1"/>
</dbReference>
<dbReference type="Proteomes" id="UP000837857">
    <property type="component" value="Chromosome 4"/>
</dbReference>
<evidence type="ECO:0000256" key="1">
    <source>
        <dbReference type="PROSITE-ProRule" id="PRU00042"/>
    </source>
</evidence>
<keyword evidence="5" id="KW-1185">Reference proteome</keyword>
<reference evidence="4" key="1">
    <citation type="submission" date="2022-03" db="EMBL/GenBank/DDBJ databases">
        <authorList>
            <person name="Martin H S."/>
        </authorList>
    </citation>
    <scope>NUCLEOTIDE SEQUENCE</scope>
</reference>
<dbReference type="InterPro" id="IPR013087">
    <property type="entry name" value="Znf_C2H2_type"/>
</dbReference>
<feature type="domain" description="C2H2-type" evidence="3">
    <location>
        <begin position="7"/>
        <end position="29"/>
    </location>
</feature>
<feature type="region of interest" description="Disordered" evidence="2">
    <location>
        <begin position="104"/>
        <end position="141"/>
    </location>
</feature>
<evidence type="ECO:0000313" key="5">
    <source>
        <dbReference type="Proteomes" id="UP000837857"/>
    </source>
</evidence>
<keyword evidence="1" id="KW-0862">Zinc</keyword>
<name>A0ABN8IVR9_9NEOP</name>
<feature type="non-terminal residue" evidence="4">
    <location>
        <position position="1"/>
    </location>
</feature>
<dbReference type="InterPro" id="IPR039136">
    <property type="entry name" value="NUFIP1-like"/>
</dbReference>
<feature type="compositionally biased region" description="Basic and acidic residues" evidence="2">
    <location>
        <begin position="132"/>
        <end position="141"/>
    </location>
</feature>
<keyword evidence="1" id="KW-0479">Metal-binding</keyword>
<protein>
    <recommendedName>
        <fullName evidence="3">C2H2-type domain-containing protein</fullName>
    </recommendedName>
</protein>
<evidence type="ECO:0000256" key="2">
    <source>
        <dbReference type="SAM" id="MobiDB-lite"/>
    </source>
</evidence>
<proteinExistence type="predicted"/>